<dbReference type="InterPro" id="IPR036156">
    <property type="entry name" value="Beta-gal/glucu_dom_sf"/>
</dbReference>
<dbReference type="STRING" id="519442.Huta_2707"/>
<dbReference type="Gene3D" id="2.60.40.10">
    <property type="entry name" value="Immunoglobulins"/>
    <property type="match status" value="1"/>
</dbReference>
<feature type="domain" description="Beta-mannosidase-like galactose-binding" evidence="4">
    <location>
        <begin position="48"/>
        <end position="116"/>
    </location>
</feature>
<keyword evidence="6" id="KW-1185">Reference proteome</keyword>
<dbReference type="EMBL" id="CP001687">
    <property type="protein sequence ID" value="ACV12868.1"/>
    <property type="molecule type" value="Genomic_DNA"/>
</dbReference>
<dbReference type="GO" id="GO:0004553">
    <property type="term" value="F:hydrolase activity, hydrolyzing O-glycosyl compounds"/>
    <property type="evidence" value="ECO:0007669"/>
    <property type="project" value="InterPro"/>
</dbReference>
<dbReference type="GO" id="GO:0005975">
    <property type="term" value="P:carbohydrate metabolic process"/>
    <property type="evidence" value="ECO:0007669"/>
    <property type="project" value="InterPro"/>
</dbReference>
<dbReference type="PANTHER" id="PTHR42732:SF1">
    <property type="entry name" value="BETA-MANNOSIDASE"/>
    <property type="match status" value="1"/>
</dbReference>
<evidence type="ECO:0000313" key="6">
    <source>
        <dbReference type="Proteomes" id="UP000002071"/>
    </source>
</evidence>
<dbReference type="HOGENOM" id="CLU_435912_0_0_2"/>
<dbReference type="CAZy" id="GH2">
    <property type="family name" value="Glycoside Hydrolase Family 2"/>
</dbReference>
<dbReference type="SUPFAM" id="SSF49303">
    <property type="entry name" value="beta-Galactosidase/glucuronidase domain"/>
    <property type="match status" value="1"/>
</dbReference>
<dbReference type="AlphaFoldDB" id="C7NQE2"/>
<dbReference type="InterPro" id="IPR054593">
    <property type="entry name" value="Beta-mannosidase-like_N2"/>
</dbReference>
<dbReference type="SUPFAM" id="SSF51445">
    <property type="entry name" value="(Trans)glycosidases"/>
    <property type="match status" value="1"/>
</dbReference>
<evidence type="ECO:0000313" key="5">
    <source>
        <dbReference type="EMBL" id="ACV12868.1"/>
    </source>
</evidence>
<dbReference type="SUPFAM" id="SSF49785">
    <property type="entry name" value="Galactose-binding domain-like"/>
    <property type="match status" value="1"/>
</dbReference>
<dbReference type="InterPro" id="IPR013783">
    <property type="entry name" value="Ig-like_fold"/>
</dbReference>
<dbReference type="KEGG" id="hut:Huta_2707"/>
<evidence type="ECO:0000256" key="2">
    <source>
        <dbReference type="ARBA" id="ARBA00023295"/>
    </source>
</evidence>
<feature type="domain" description="Glycoside hydrolase family 2 immunoglobulin-like beta-sandwich" evidence="3">
    <location>
        <begin position="151"/>
        <end position="251"/>
    </location>
</feature>
<protein>
    <submittedName>
        <fullName evidence="5">Glycoside hydrolase family 2 sugar binding</fullName>
    </submittedName>
</protein>
<dbReference type="Proteomes" id="UP000002071">
    <property type="component" value="Chromosome"/>
</dbReference>
<dbReference type="Gene3D" id="2.60.120.260">
    <property type="entry name" value="Galactose-binding domain-like"/>
    <property type="match status" value="1"/>
</dbReference>
<dbReference type="InterPro" id="IPR017853">
    <property type="entry name" value="GH"/>
</dbReference>
<dbReference type="InterPro" id="IPR008979">
    <property type="entry name" value="Galactose-bd-like_sf"/>
</dbReference>
<evidence type="ECO:0000256" key="1">
    <source>
        <dbReference type="ARBA" id="ARBA00022801"/>
    </source>
</evidence>
<dbReference type="PANTHER" id="PTHR42732">
    <property type="entry name" value="BETA-GALACTOSIDASE"/>
    <property type="match status" value="1"/>
</dbReference>
<dbReference type="Pfam" id="PF22666">
    <property type="entry name" value="Glyco_hydro_2_N2"/>
    <property type="match status" value="1"/>
</dbReference>
<dbReference type="eggNOG" id="arCOG07337">
    <property type="taxonomic scope" value="Archaea"/>
</dbReference>
<dbReference type="InterPro" id="IPR006102">
    <property type="entry name" value="Ig-like_GH2"/>
</dbReference>
<organism evidence="5 6">
    <name type="scientific">Halorhabdus utahensis (strain DSM 12940 / JCM 11049 / AX-2)</name>
    <dbReference type="NCBI Taxonomy" id="519442"/>
    <lineage>
        <taxon>Archaea</taxon>
        <taxon>Methanobacteriati</taxon>
        <taxon>Methanobacteriota</taxon>
        <taxon>Stenosarchaea group</taxon>
        <taxon>Halobacteria</taxon>
        <taxon>Halobacteriales</taxon>
        <taxon>Haloarculaceae</taxon>
        <taxon>Halorhabdus</taxon>
    </lineage>
</organism>
<sequence length="624" mass="67695">MPAAAPATRMMNEWRAARVEPGGDRPDPATWEPVEVPGRPAAFAGADAVAYRSTFADPTAEDEHATLVLEGVYAHARVWLNDTFLGEHDAYFEPLRLRLDAALAAENELLVECRPPEDRFGGSYETDEVPDELAVPGIWWDVDVETYTDHHILDLSARPRVDDEDARFDVRATVLAETALDDRLTFSVKPEGSRRGRGMMDRTAIEADAGERTTVEYTIDIRDPALWWPHDLGEQNRYVIRAKLDDDERTLTTGLCSVDDDESDGLRVNDTPMTARGVGLLAAEPEDIERAVDLNANLVRAHAHVPSPAVYEAADEAGVLVWQDLPLTGPGPFDIERGRDLTGRLVSAYEHHPGFAAISVHDDPVTVSDGPLGSGFLDRLRLRWRRFRADYDHEPAETVAAEVPDGIVTLPVVGPPGIEPDATSLYPGWRYGQAVDVDQLLERNPSLDSVVGEYGAGSLGVEDPVDVDGFDREVHDYHVSGGVEDSQAYQRSVIATVTERLRLRGTDVLVAGSLRDLGDAGMGVLARDGTPKDAHDALASAFEPVQAMLADPRAGGESDVVVHNDLPTDVTDRLTWEVGGETGEADVAIGAASSETVTSISIPQDAETITLSLAGHSVSNTYQL</sequence>
<dbReference type="Gene3D" id="3.20.20.80">
    <property type="entry name" value="Glycosidases"/>
    <property type="match status" value="1"/>
</dbReference>
<reference evidence="5 6" key="1">
    <citation type="journal article" date="2009" name="Stand. Genomic Sci.">
        <title>Complete genome sequence of Halorhabdus utahensis type strain (AX-2).</title>
        <authorList>
            <person name="Anderson I."/>
            <person name="Tindall B.J."/>
            <person name="Pomrenke H."/>
            <person name="Goker M."/>
            <person name="Lapidus A."/>
            <person name="Nolan M."/>
            <person name="Copeland A."/>
            <person name="Glavina Del Rio T."/>
            <person name="Chen F."/>
            <person name="Tice H."/>
            <person name="Cheng J.F."/>
            <person name="Lucas S."/>
            <person name="Chertkov O."/>
            <person name="Bruce D."/>
            <person name="Brettin T."/>
            <person name="Detter J.C."/>
            <person name="Han C."/>
            <person name="Goodwin L."/>
            <person name="Land M."/>
            <person name="Hauser L."/>
            <person name="Chang Y.J."/>
            <person name="Jeffries C.D."/>
            <person name="Pitluck S."/>
            <person name="Pati A."/>
            <person name="Mavromatis K."/>
            <person name="Ivanova N."/>
            <person name="Ovchinnikova G."/>
            <person name="Chen A."/>
            <person name="Palaniappan K."/>
            <person name="Chain P."/>
            <person name="Rohde M."/>
            <person name="Bristow J."/>
            <person name="Eisen J.A."/>
            <person name="Markowitz V."/>
            <person name="Hugenholtz P."/>
            <person name="Kyrpides N.C."/>
            <person name="Klenk H.P."/>
        </authorList>
    </citation>
    <scope>NUCLEOTIDE SEQUENCE [LARGE SCALE GENOMIC DNA]</scope>
    <source>
        <strain evidence="6">DSM 12940 / JCM 11049 / AX-2</strain>
    </source>
</reference>
<proteinExistence type="predicted"/>
<name>C7NQE2_HALUD</name>
<dbReference type="InterPro" id="IPR051913">
    <property type="entry name" value="GH2_Domain-Containing"/>
</dbReference>
<keyword evidence="2" id="KW-0326">Glycosidase</keyword>
<accession>C7NQE2</accession>
<evidence type="ECO:0000259" key="4">
    <source>
        <dbReference type="Pfam" id="PF22666"/>
    </source>
</evidence>
<evidence type="ECO:0000259" key="3">
    <source>
        <dbReference type="Pfam" id="PF00703"/>
    </source>
</evidence>
<keyword evidence="1 5" id="KW-0378">Hydrolase</keyword>
<dbReference type="Pfam" id="PF00703">
    <property type="entry name" value="Glyco_hydro_2"/>
    <property type="match status" value="1"/>
</dbReference>
<gene>
    <name evidence="5" type="ordered locus">Huta_2707</name>
</gene>